<keyword evidence="4" id="KW-0067">ATP-binding</keyword>
<dbReference type="SMART" id="SM00212">
    <property type="entry name" value="UBCc"/>
    <property type="match status" value="1"/>
</dbReference>
<reference evidence="6" key="1">
    <citation type="submission" date="2021-06" db="EMBL/GenBank/DDBJ databases">
        <authorList>
            <person name="Kallberg Y."/>
            <person name="Tangrot J."/>
            <person name="Rosling A."/>
        </authorList>
    </citation>
    <scope>NUCLEOTIDE SEQUENCE</scope>
    <source>
        <strain evidence="6">AZ414A</strain>
    </source>
</reference>
<keyword evidence="2 4" id="KW-0833">Ubl conjugation pathway</keyword>
<evidence type="ECO:0000259" key="5">
    <source>
        <dbReference type="PROSITE" id="PS50127"/>
    </source>
</evidence>
<dbReference type="Gene3D" id="3.10.110.10">
    <property type="entry name" value="Ubiquitin Conjugating Enzyme"/>
    <property type="match status" value="1"/>
</dbReference>
<proteinExistence type="inferred from homology"/>
<comment type="caution">
    <text evidence="6">The sequence shown here is derived from an EMBL/GenBank/DDBJ whole genome shotgun (WGS) entry which is preliminary data.</text>
</comment>
<keyword evidence="4" id="KW-0547">Nucleotide-binding</keyword>
<dbReference type="InterPro" id="IPR023313">
    <property type="entry name" value="UBQ-conjugating_AS"/>
</dbReference>
<evidence type="ECO:0000256" key="1">
    <source>
        <dbReference type="ARBA" id="ARBA00022679"/>
    </source>
</evidence>
<accession>A0A9N8VVF6</accession>
<sequence>MALRRPTDDEDLFSWTGTILGPIKFITRIYHPNVDDDGSICVNLLKTDVWKPATKISHVLEAILSLLENPNPDDALVSSIAEIYNVNRVKFIKTAKDFVKKIIIHVIFAIYRRAIPD</sequence>
<feature type="active site" description="Glycyl thioester intermediate" evidence="3">
    <location>
        <position position="41"/>
    </location>
</feature>
<evidence type="ECO:0000256" key="4">
    <source>
        <dbReference type="RuleBase" id="RU362109"/>
    </source>
</evidence>
<comment type="similarity">
    <text evidence="4">Belongs to the ubiquitin-conjugating enzyme family.</text>
</comment>
<dbReference type="GO" id="GO:0005524">
    <property type="term" value="F:ATP binding"/>
    <property type="evidence" value="ECO:0007669"/>
    <property type="project" value="UniProtKB-UniRule"/>
</dbReference>
<dbReference type="Proteomes" id="UP000789706">
    <property type="component" value="Unassembled WGS sequence"/>
</dbReference>
<organism evidence="6 7">
    <name type="scientific">Diversispora eburnea</name>
    <dbReference type="NCBI Taxonomy" id="1213867"/>
    <lineage>
        <taxon>Eukaryota</taxon>
        <taxon>Fungi</taxon>
        <taxon>Fungi incertae sedis</taxon>
        <taxon>Mucoromycota</taxon>
        <taxon>Glomeromycotina</taxon>
        <taxon>Glomeromycetes</taxon>
        <taxon>Diversisporales</taxon>
        <taxon>Diversisporaceae</taxon>
        <taxon>Diversispora</taxon>
    </lineage>
</organism>
<evidence type="ECO:0000313" key="6">
    <source>
        <dbReference type="EMBL" id="CAG8467782.1"/>
    </source>
</evidence>
<dbReference type="PROSITE" id="PS00183">
    <property type="entry name" value="UBC_1"/>
    <property type="match status" value="1"/>
</dbReference>
<dbReference type="InterPro" id="IPR016135">
    <property type="entry name" value="UBQ-conjugating_enzyme/RWD"/>
</dbReference>
<dbReference type="GO" id="GO:0016740">
    <property type="term" value="F:transferase activity"/>
    <property type="evidence" value="ECO:0007669"/>
    <property type="project" value="UniProtKB-KW"/>
</dbReference>
<dbReference type="PANTHER" id="PTHR24068">
    <property type="entry name" value="UBIQUITIN-CONJUGATING ENZYME E2"/>
    <property type="match status" value="1"/>
</dbReference>
<evidence type="ECO:0000256" key="3">
    <source>
        <dbReference type="PROSITE-ProRule" id="PRU10133"/>
    </source>
</evidence>
<dbReference type="PROSITE" id="PS50127">
    <property type="entry name" value="UBC_2"/>
    <property type="match status" value="1"/>
</dbReference>
<feature type="domain" description="UBC core" evidence="5">
    <location>
        <begin position="1"/>
        <end position="104"/>
    </location>
</feature>
<dbReference type="InterPro" id="IPR000608">
    <property type="entry name" value="UBC"/>
</dbReference>
<evidence type="ECO:0000256" key="2">
    <source>
        <dbReference type="ARBA" id="ARBA00022786"/>
    </source>
</evidence>
<dbReference type="OrthoDB" id="9978460at2759"/>
<keyword evidence="1" id="KW-0808">Transferase</keyword>
<evidence type="ECO:0000313" key="7">
    <source>
        <dbReference type="Proteomes" id="UP000789706"/>
    </source>
</evidence>
<keyword evidence="7" id="KW-1185">Reference proteome</keyword>
<name>A0A9N8VVF6_9GLOM</name>
<dbReference type="EMBL" id="CAJVPK010000179">
    <property type="protein sequence ID" value="CAG8467782.1"/>
    <property type="molecule type" value="Genomic_DNA"/>
</dbReference>
<dbReference type="SUPFAM" id="SSF54495">
    <property type="entry name" value="UBC-like"/>
    <property type="match status" value="1"/>
</dbReference>
<gene>
    <name evidence="6" type="ORF">DEBURN_LOCUS3004</name>
</gene>
<protein>
    <submittedName>
        <fullName evidence="6">9065_t:CDS:1</fullName>
    </submittedName>
</protein>
<dbReference type="Pfam" id="PF00179">
    <property type="entry name" value="UQ_con"/>
    <property type="match status" value="1"/>
</dbReference>
<dbReference type="AlphaFoldDB" id="A0A9N8VVF6"/>